<evidence type="ECO:0000313" key="3">
    <source>
        <dbReference type="Proteomes" id="UP001583177"/>
    </source>
</evidence>
<dbReference type="Proteomes" id="UP001583177">
    <property type="component" value="Unassembled WGS sequence"/>
</dbReference>
<accession>A0ABR3X7C8</accession>
<keyword evidence="3" id="KW-1185">Reference proteome</keyword>
<organism evidence="2 3">
    <name type="scientific">Diaporthe australafricana</name>
    <dbReference type="NCBI Taxonomy" id="127596"/>
    <lineage>
        <taxon>Eukaryota</taxon>
        <taxon>Fungi</taxon>
        <taxon>Dikarya</taxon>
        <taxon>Ascomycota</taxon>
        <taxon>Pezizomycotina</taxon>
        <taxon>Sordariomycetes</taxon>
        <taxon>Sordariomycetidae</taxon>
        <taxon>Diaporthales</taxon>
        <taxon>Diaporthaceae</taxon>
        <taxon>Diaporthe</taxon>
    </lineage>
</organism>
<comment type="caution">
    <text evidence="2">The sequence shown here is derived from an EMBL/GenBank/DDBJ whole genome shotgun (WGS) entry which is preliminary data.</text>
</comment>
<proteinExistence type="predicted"/>
<feature type="compositionally biased region" description="Low complexity" evidence="1">
    <location>
        <begin position="273"/>
        <end position="288"/>
    </location>
</feature>
<gene>
    <name evidence="2" type="ORF">Daus18300_004649</name>
</gene>
<feature type="compositionally biased region" description="Polar residues" evidence="1">
    <location>
        <begin position="252"/>
        <end position="261"/>
    </location>
</feature>
<feature type="compositionally biased region" description="Polar residues" evidence="1">
    <location>
        <begin position="319"/>
        <end position="331"/>
    </location>
</feature>
<sequence length="360" mass="39652">MEESVRGADITRQSARINADKLGINYDALPQMPFWGPLFRKTSDDLKTGVAVKIMASSASVGRELTQTEKDAMSYHFAKVIVTRAYVTPISIAAALGCEVTTRSKFGFPFYNPNPKKFNFYKFPGVPEGIVSSWTWHGVRAIAWYAACKLAVGLVVTSYAISVYSANAGSDNRLESYRREIARHAGTVRGGPQPAMPQQSSGQPSQQFSQPRWEETASSPEPVGWAGSEQSEKATSAPVPTQWAATQTPQTERQTPDNQESYVFDDASPVAPSDQNNSSSQRSTQQGGSAWGRIRDQAQGARSQPGSWAKKRQDEMTSRGAQEGTSYNYSSADEEKSYAKDQAQKEFDEMLERERRGQGR</sequence>
<evidence type="ECO:0000313" key="2">
    <source>
        <dbReference type="EMBL" id="KAL1871649.1"/>
    </source>
</evidence>
<evidence type="ECO:0000256" key="1">
    <source>
        <dbReference type="SAM" id="MobiDB-lite"/>
    </source>
</evidence>
<feature type="compositionally biased region" description="Low complexity" evidence="1">
    <location>
        <begin position="190"/>
        <end position="211"/>
    </location>
</feature>
<name>A0ABR3X7C8_9PEZI</name>
<dbReference type="EMBL" id="JAWRVE010000032">
    <property type="protein sequence ID" value="KAL1871649.1"/>
    <property type="molecule type" value="Genomic_DNA"/>
</dbReference>
<feature type="compositionally biased region" description="Basic and acidic residues" evidence="1">
    <location>
        <begin position="333"/>
        <end position="360"/>
    </location>
</feature>
<reference evidence="2 3" key="1">
    <citation type="journal article" date="2024" name="IMA Fungus">
        <title>IMA Genome - F19 : A genome assembly and annotation guide to empower mycologists, including annotated draft genome sequences of Ceratocystis pirilliformis, Diaporthe australafricana, Fusarium ophioides, Paecilomyces lecythidis, and Sporothrix stenoceras.</title>
        <authorList>
            <person name="Aylward J."/>
            <person name="Wilson A.M."/>
            <person name="Visagie C.M."/>
            <person name="Spraker J."/>
            <person name="Barnes I."/>
            <person name="Buitendag C."/>
            <person name="Ceriani C."/>
            <person name="Del Mar Angel L."/>
            <person name="du Plessis D."/>
            <person name="Fuchs T."/>
            <person name="Gasser K."/>
            <person name="Kramer D."/>
            <person name="Li W."/>
            <person name="Munsamy K."/>
            <person name="Piso A."/>
            <person name="Price J.L."/>
            <person name="Sonnekus B."/>
            <person name="Thomas C."/>
            <person name="van der Nest A."/>
            <person name="van Dijk A."/>
            <person name="van Heerden A."/>
            <person name="van Vuuren N."/>
            <person name="Yilmaz N."/>
            <person name="Duong T.A."/>
            <person name="van der Merwe N.A."/>
            <person name="Wingfield M.J."/>
            <person name="Wingfield B.D."/>
        </authorList>
    </citation>
    <scope>NUCLEOTIDE SEQUENCE [LARGE SCALE GENOMIC DNA]</scope>
    <source>
        <strain evidence="2 3">CMW 18300</strain>
    </source>
</reference>
<feature type="compositionally biased region" description="Low complexity" evidence="1">
    <location>
        <begin position="237"/>
        <end position="251"/>
    </location>
</feature>
<protein>
    <submittedName>
        <fullName evidence="2">Uncharacterized protein</fullName>
    </submittedName>
</protein>
<feature type="region of interest" description="Disordered" evidence="1">
    <location>
        <begin position="187"/>
        <end position="360"/>
    </location>
</feature>